<dbReference type="GO" id="GO:0003677">
    <property type="term" value="F:DNA binding"/>
    <property type="evidence" value="ECO:0007669"/>
    <property type="project" value="UniProtKB-KW"/>
</dbReference>
<feature type="domain" description="SAM-dependent MTase DRM-type" evidence="8">
    <location>
        <begin position="273"/>
        <end position="595"/>
    </location>
</feature>
<reference evidence="10" key="1">
    <citation type="journal article" date="2016" name="Nature">
        <title>The genome of the seagrass Zostera marina reveals angiosperm adaptation to the sea.</title>
        <authorList>
            <person name="Olsen J.L."/>
            <person name="Rouze P."/>
            <person name="Verhelst B."/>
            <person name="Lin Y.-C."/>
            <person name="Bayer T."/>
            <person name="Collen J."/>
            <person name="Dattolo E."/>
            <person name="De Paoli E."/>
            <person name="Dittami S."/>
            <person name="Maumus F."/>
            <person name="Michel G."/>
            <person name="Kersting A."/>
            <person name="Lauritano C."/>
            <person name="Lohaus R."/>
            <person name="Toepel M."/>
            <person name="Tonon T."/>
            <person name="Vanneste K."/>
            <person name="Amirebrahimi M."/>
            <person name="Brakel J."/>
            <person name="Bostroem C."/>
            <person name="Chovatia M."/>
            <person name="Grimwood J."/>
            <person name="Jenkins J.W."/>
            <person name="Jueterbock A."/>
            <person name="Mraz A."/>
            <person name="Stam W.T."/>
            <person name="Tice H."/>
            <person name="Bornberg-Bauer E."/>
            <person name="Green P.J."/>
            <person name="Pearson G.A."/>
            <person name="Procaccini G."/>
            <person name="Duarte C.M."/>
            <person name="Schmutz J."/>
            <person name="Reusch T.B.H."/>
            <person name="Van de Peer Y."/>
        </authorList>
    </citation>
    <scope>NUCLEOTIDE SEQUENCE [LARGE SCALE GENOMIC DNA]</scope>
    <source>
        <strain evidence="10">cv. Finnish</strain>
    </source>
</reference>
<dbReference type="InterPro" id="IPR030380">
    <property type="entry name" value="SAM_MeTfrase_DRM"/>
</dbReference>
<accession>A0A0K9PLU1</accession>
<keyword evidence="4" id="KW-0949">S-adenosyl-L-methionine</keyword>
<evidence type="ECO:0000259" key="8">
    <source>
        <dbReference type="PROSITE" id="PS51680"/>
    </source>
</evidence>
<dbReference type="GO" id="GO:0008168">
    <property type="term" value="F:methyltransferase activity"/>
    <property type="evidence" value="ECO:0007669"/>
    <property type="project" value="UniProtKB-KW"/>
</dbReference>
<keyword evidence="2 9" id="KW-0489">Methyltransferase</keyword>
<dbReference type="STRING" id="29655.A0A0K9PLU1"/>
<proteinExistence type="predicted"/>
<evidence type="ECO:0000256" key="4">
    <source>
        <dbReference type="ARBA" id="ARBA00022691"/>
    </source>
</evidence>
<dbReference type="PROSITE" id="PS51680">
    <property type="entry name" value="SAM_MT_DRM"/>
    <property type="match status" value="1"/>
</dbReference>
<sequence>MIFFIAPGEGDFNLLLDTLFTQSAIANSASEVLCHNNDTVGVCDISYDDNGSCFDVSSFDSDELEDNTPNDVVSEKKSSLLNMKFSKEDIDLAMSRLGSNASLTELIDFITAIRISRNAAEKTNITVRSINPNCQAVTTETLFSTMDKTLQLLHMGFSEQEISLVMDNNDSRTSVCELADLIFASRRENCNFIKKEDNDGWKSKDASWNYSSQTEKLPKREFCTTDVWESKSSTSFPYNSNEMERWKKPKYTSNTPSIYPSNRWEAKSLFTSNSNNSCCCPSKPPYFFFGNVVDISYETWKKLSRFLYEKEPELVNSQFFSAFIRKEGYLHNVPTENRSHVIPGGPPMTIEDALPHTKRWWPSWDTRKQLSYLMSNTAGLNSLCERLGRIMASSGGILSKEEQTDILHQCKTMNLLWIGENKLKPVDPNQVEHILGYPPTHTDDISGVVGDADRMKLLKHAFQIDTVGYHLSSLKSLYPDGIRVISIFGVIGGAELALSRLGIRLRCVISIETSKPNWKILKKWWHNSEQTGHLRPIEDVQKFSIQMIENVVNEFGGIDLVIAGSPLDDLSNIDISMFLEFVRVFQRVKCVMDRRNR</sequence>
<keyword evidence="7" id="KW-0539">Nucleus</keyword>
<comment type="caution">
    <text evidence="9">The sequence shown here is derived from an EMBL/GenBank/DDBJ whole genome shotgun (WGS) entry which is preliminary data.</text>
</comment>
<organism evidence="9 10">
    <name type="scientific">Zostera marina</name>
    <name type="common">Eelgrass</name>
    <dbReference type="NCBI Taxonomy" id="29655"/>
    <lineage>
        <taxon>Eukaryota</taxon>
        <taxon>Viridiplantae</taxon>
        <taxon>Streptophyta</taxon>
        <taxon>Embryophyta</taxon>
        <taxon>Tracheophyta</taxon>
        <taxon>Spermatophyta</taxon>
        <taxon>Magnoliopsida</taxon>
        <taxon>Liliopsida</taxon>
        <taxon>Zosteraceae</taxon>
        <taxon>Zostera</taxon>
    </lineage>
</organism>
<evidence type="ECO:0000313" key="10">
    <source>
        <dbReference type="Proteomes" id="UP000036987"/>
    </source>
</evidence>
<keyword evidence="10" id="KW-1185">Reference proteome</keyword>
<dbReference type="PANTHER" id="PTHR23068">
    <property type="entry name" value="DNA CYTOSINE-5- -METHYLTRANSFERASE 3-RELATED"/>
    <property type="match status" value="1"/>
</dbReference>
<keyword evidence="3 9" id="KW-0808">Transferase</keyword>
<evidence type="ECO:0000256" key="6">
    <source>
        <dbReference type="ARBA" id="ARBA00023125"/>
    </source>
</evidence>
<name>A0A0K9PLU1_ZOSMR</name>
<evidence type="ECO:0000256" key="3">
    <source>
        <dbReference type="ARBA" id="ARBA00022679"/>
    </source>
</evidence>
<dbReference type="OrthoDB" id="641149at2759"/>
<gene>
    <name evidence="9" type="ORF">ZOSMA_21G00360</name>
</gene>
<dbReference type="AlphaFoldDB" id="A0A0K9PLU1"/>
<dbReference type="PANTHER" id="PTHR23068:SF11">
    <property type="entry name" value="INACTIVE DNA (CYTOSINE-5)-METHYLTRANSFERASE DRM3-RELATED"/>
    <property type="match status" value="1"/>
</dbReference>
<evidence type="ECO:0000256" key="5">
    <source>
        <dbReference type="ARBA" id="ARBA00022737"/>
    </source>
</evidence>
<dbReference type="Gene3D" id="3.40.50.150">
    <property type="entry name" value="Vaccinia Virus protein VP39"/>
    <property type="match status" value="1"/>
</dbReference>
<dbReference type="GO" id="GO:0005634">
    <property type="term" value="C:nucleus"/>
    <property type="evidence" value="ECO:0000318"/>
    <property type="project" value="GO_Central"/>
</dbReference>
<dbReference type="GO" id="GO:0032259">
    <property type="term" value="P:methylation"/>
    <property type="evidence" value="ECO:0007669"/>
    <property type="project" value="UniProtKB-KW"/>
</dbReference>
<dbReference type="InterPro" id="IPR050390">
    <property type="entry name" value="C5-Methyltransferase"/>
</dbReference>
<protein>
    <submittedName>
        <fullName evidence="9">DNA (Cytosine-5-)-methyltransferase</fullName>
    </submittedName>
</protein>
<evidence type="ECO:0000256" key="7">
    <source>
        <dbReference type="ARBA" id="ARBA00023242"/>
    </source>
</evidence>
<evidence type="ECO:0000256" key="2">
    <source>
        <dbReference type="ARBA" id="ARBA00022603"/>
    </source>
</evidence>
<dbReference type="SUPFAM" id="SSF53335">
    <property type="entry name" value="S-adenosyl-L-methionine-dependent methyltransferases"/>
    <property type="match status" value="2"/>
</dbReference>
<evidence type="ECO:0000313" key="9">
    <source>
        <dbReference type="EMBL" id="KMZ69182.1"/>
    </source>
</evidence>
<keyword evidence="6" id="KW-0238">DNA-binding</keyword>
<comment type="subcellular location">
    <subcellularLocation>
        <location evidence="1">Nucleus</location>
    </subcellularLocation>
</comment>
<dbReference type="OMA" id="HDRNEHM"/>
<dbReference type="EMBL" id="LFYR01000785">
    <property type="protein sequence ID" value="KMZ69182.1"/>
    <property type="molecule type" value="Genomic_DNA"/>
</dbReference>
<dbReference type="InterPro" id="IPR029063">
    <property type="entry name" value="SAM-dependent_MTases_sf"/>
</dbReference>
<dbReference type="Proteomes" id="UP000036987">
    <property type="component" value="Unassembled WGS sequence"/>
</dbReference>
<evidence type="ECO:0000256" key="1">
    <source>
        <dbReference type="ARBA" id="ARBA00004123"/>
    </source>
</evidence>
<keyword evidence="5" id="KW-0677">Repeat</keyword>